<proteinExistence type="predicted"/>
<organism evidence="2 3">
    <name type="scientific">Peteryoungia algae</name>
    <dbReference type="NCBI Taxonomy" id="2919917"/>
    <lineage>
        <taxon>Bacteria</taxon>
        <taxon>Pseudomonadati</taxon>
        <taxon>Pseudomonadota</taxon>
        <taxon>Alphaproteobacteria</taxon>
        <taxon>Hyphomicrobiales</taxon>
        <taxon>Rhizobiaceae</taxon>
        <taxon>Peteryoungia</taxon>
    </lineage>
</organism>
<dbReference type="RefSeq" id="WP_229573506.1">
    <property type="nucleotide sequence ID" value="NZ_CP128477.1"/>
</dbReference>
<name>A0ABT0CV78_9HYPH</name>
<comment type="caution">
    <text evidence="2">The sequence shown here is derived from an EMBL/GenBank/DDBJ whole genome shotgun (WGS) entry which is preliminary data.</text>
</comment>
<keyword evidence="2" id="KW-0614">Plasmid</keyword>
<accession>A0ABT0CV78</accession>
<dbReference type="Proteomes" id="UP001522662">
    <property type="component" value="Unassembled WGS sequence"/>
</dbReference>
<geneLocation type="plasmid" evidence="2">
    <name>unnamed</name>
</geneLocation>
<keyword evidence="1" id="KW-0732">Signal</keyword>
<gene>
    <name evidence="2" type="ORF">MKJ03_01735</name>
</gene>
<feature type="chain" id="PRO_5046505737" evidence="1">
    <location>
        <begin position="29"/>
        <end position="52"/>
    </location>
</feature>
<reference evidence="2 3" key="1">
    <citation type="submission" date="2022-03" db="EMBL/GenBank/DDBJ databases">
        <title>Rhizobium SSM4.3 sp. nov., isolated from Sediment (Gouqi Island).</title>
        <authorList>
            <person name="Chen G."/>
        </authorList>
    </citation>
    <scope>NUCLEOTIDE SEQUENCE [LARGE SCALE GENOMIC DNA]</scope>
    <source>
        <strain evidence="2 3">SSM4.3</strain>
        <plasmid evidence="2">unnamed</plasmid>
    </source>
</reference>
<sequence>MGKPIALFFACAALVIIAGSFVAPTTLAARKDNCSPAYGIDPCATSAISAKN</sequence>
<feature type="signal peptide" evidence="1">
    <location>
        <begin position="1"/>
        <end position="28"/>
    </location>
</feature>
<protein>
    <submittedName>
        <fullName evidence="2">Uncharacterized protein</fullName>
    </submittedName>
</protein>
<evidence type="ECO:0000313" key="2">
    <source>
        <dbReference type="EMBL" id="MCJ8237032.1"/>
    </source>
</evidence>
<keyword evidence="3" id="KW-1185">Reference proteome</keyword>
<dbReference type="EMBL" id="JALAYX010000001">
    <property type="protein sequence ID" value="MCJ8237032.1"/>
    <property type="molecule type" value="Genomic_DNA"/>
</dbReference>
<evidence type="ECO:0000313" key="3">
    <source>
        <dbReference type="Proteomes" id="UP001522662"/>
    </source>
</evidence>
<evidence type="ECO:0000256" key="1">
    <source>
        <dbReference type="SAM" id="SignalP"/>
    </source>
</evidence>